<dbReference type="RefSeq" id="WP_154534632.1">
    <property type="nucleotide sequence ID" value="NZ_VUNG01000027.1"/>
</dbReference>
<protein>
    <submittedName>
        <fullName evidence="2">HD domain-containing protein</fullName>
    </submittedName>
</protein>
<dbReference type="Proteomes" id="UP000438914">
    <property type="component" value="Unassembled WGS sequence"/>
</dbReference>
<evidence type="ECO:0000259" key="1">
    <source>
        <dbReference type="Pfam" id="PF01966"/>
    </source>
</evidence>
<organism evidence="2 3">
    <name type="scientific">Hallella mizrahii</name>
    <dbReference type="NCBI Taxonomy" id="2606637"/>
    <lineage>
        <taxon>Bacteria</taxon>
        <taxon>Pseudomonadati</taxon>
        <taxon>Bacteroidota</taxon>
        <taxon>Bacteroidia</taxon>
        <taxon>Bacteroidales</taxon>
        <taxon>Prevotellaceae</taxon>
        <taxon>Hallella</taxon>
    </lineage>
</organism>
<name>A0A7K0KGR1_9BACT</name>
<keyword evidence="3" id="KW-1185">Reference proteome</keyword>
<dbReference type="AlphaFoldDB" id="A0A7K0KGR1"/>
<gene>
    <name evidence="2" type="ORF">FYJ73_10295</name>
</gene>
<dbReference type="InterPro" id="IPR006674">
    <property type="entry name" value="HD_domain"/>
</dbReference>
<dbReference type="Pfam" id="PF01966">
    <property type="entry name" value="HD"/>
    <property type="match status" value="1"/>
</dbReference>
<dbReference type="EMBL" id="VUNG01000027">
    <property type="protein sequence ID" value="MST85044.1"/>
    <property type="molecule type" value="Genomic_DNA"/>
</dbReference>
<dbReference type="CDD" id="cd00077">
    <property type="entry name" value="HDc"/>
    <property type="match status" value="1"/>
</dbReference>
<dbReference type="SUPFAM" id="SSF109604">
    <property type="entry name" value="HD-domain/PDEase-like"/>
    <property type="match status" value="1"/>
</dbReference>
<accession>A0A7K0KGR1</accession>
<proteinExistence type="predicted"/>
<evidence type="ECO:0000313" key="2">
    <source>
        <dbReference type="EMBL" id="MST85044.1"/>
    </source>
</evidence>
<dbReference type="Gene3D" id="1.10.3210.10">
    <property type="entry name" value="Hypothetical protein af1432"/>
    <property type="match status" value="1"/>
</dbReference>
<evidence type="ECO:0000313" key="3">
    <source>
        <dbReference type="Proteomes" id="UP000438914"/>
    </source>
</evidence>
<sequence>MEETQKIIDALTLRIITYDAGDPMRIQHLLKVHRFAQLIGRAEGLDAHTLFVLESTAVLHDIGIHPAEAKYGSSNGKYQEKEGPAPARAILEDMHYDEADIERICWLIAHHHTYKNIDAPDYQILVEADFLVNLYEDHISQHGIEAARKNIFRTKTGLQLLHMIYQETYTMPGADTHCEEGEKC</sequence>
<dbReference type="InterPro" id="IPR003607">
    <property type="entry name" value="HD/PDEase_dom"/>
</dbReference>
<comment type="caution">
    <text evidence="2">The sequence shown here is derived from an EMBL/GenBank/DDBJ whole genome shotgun (WGS) entry which is preliminary data.</text>
</comment>
<feature type="domain" description="HD" evidence="1">
    <location>
        <begin position="25"/>
        <end position="118"/>
    </location>
</feature>
<reference evidence="2 3" key="1">
    <citation type="submission" date="2019-08" db="EMBL/GenBank/DDBJ databases">
        <title>In-depth cultivation of the pig gut microbiome towards novel bacterial diversity and tailored functional studies.</title>
        <authorList>
            <person name="Wylensek D."/>
            <person name="Hitch T.C.A."/>
            <person name="Clavel T."/>
        </authorList>
    </citation>
    <scope>NUCLEOTIDE SEQUENCE [LARGE SCALE GENOMIC DNA]</scope>
    <source>
        <strain evidence="2 3">LKV-178-WT-2A</strain>
    </source>
</reference>